<dbReference type="EMBL" id="JAVREQ010000017">
    <property type="protein sequence ID" value="MDT0380846.1"/>
    <property type="molecule type" value="Genomic_DNA"/>
</dbReference>
<comment type="caution">
    <text evidence="2">The sequence shown here is derived from an EMBL/GenBank/DDBJ whole genome shotgun (WGS) entry which is preliminary data.</text>
</comment>
<keyword evidence="1" id="KW-1133">Transmembrane helix</keyword>
<sequence>MPNDARMLLHCAVPTAAGGAVGAVVSGLLAGGKGAIGAVAGAVVVILFMGGGLAGLQKTAKSYPHLFQAMGLLLYTTQILLLAVVLIAFKGTTLFDGRAFAFTLLGSTLVWVGAQAWAHSRAKILYVEPESTTEKSEPKTEARS</sequence>
<keyword evidence="3" id="KW-1185">Reference proteome</keyword>
<reference evidence="3" key="1">
    <citation type="submission" date="2023-07" db="EMBL/GenBank/DDBJ databases">
        <title>30 novel species of actinomycetes from the DSMZ collection.</title>
        <authorList>
            <person name="Nouioui I."/>
        </authorList>
    </citation>
    <scope>NUCLEOTIDE SEQUENCE [LARGE SCALE GENOMIC DNA]</scope>
    <source>
        <strain evidence="3">DSM 42041</strain>
    </source>
</reference>
<organism evidence="2 3">
    <name type="scientific">Streptomyces hazeniae</name>
    <dbReference type="NCBI Taxonomy" id="3075538"/>
    <lineage>
        <taxon>Bacteria</taxon>
        <taxon>Bacillati</taxon>
        <taxon>Actinomycetota</taxon>
        <taxon>Actinomycetes</taxon>
        <taxon>Kitasatosporales</taxon>
        <taxon>Streptomycetaceae</taxon>
        <taxon>Streptomyces</taxon>
    </lineage>
</organism>
<accession>A0ABU2NV48</accession>
<evidence type="ECO:0000256" key="1">
    <source>
        <dbReference type="SAM" id="Phobius"/>
    </source>
</evidence>
<keyword evidence="1" id="KW-0472">Membrane</keyword>
<name>A0ABU2NV48_9ACTN</name>
<feature type="transmembrane region" description="Helical" evidence="1">
    <location>
        <begin position="66"/>
        <end position="87"/>
    </location>
</feature>
<feature type="transmembrane region" description="Helical" evidence="1">
    <location>
        <begin position="35"/>
        <end position="54"/>
    </location>
</feature>
<proteinExistence type="predicted"/>
<protein>
    <recommendedName>
        <fullName evidence="4">ATP synthase I</fullName>
    </recommendedName>
</protein>
<dbReference type="Proteomes" id="UP001183414">
    <property type="component" value="Unassembled WGS sequence"/>
</dbReference>
<feature type="transmembrane region" description="Helical" evidence="1">
    <location>
        <begin position="99"/>
        <end position="118"/>
    </location>
</feature>
<keyword evidence="1" id="KW-0812">Transmembrane</keyword>
<evidence type="ECO:0008006" key="4">
    <source>
        <dbReference type="Google" id="ProtNLM"/>
    </source>
</evidence>
<dbReference type="RefSeq" id="WP_311674551.1">
    <property type="nucleotide sequence ID" value="NZ_JAVREQ010000017.1"/>
</dbReference>
<evidence type="ECO:0000313" key="3">
    <source>
        <dbReference type="Proteomes" id="UP001183414"/>
    </source>
</evidence>
<feature type="transmembrane region" description="Helical" evidence="1">
    <location>
        <begin position="7"/>
        <end position="29"/>
    </location>
</feature>
<gene>
    <name evidence="2" type="ORF">RM572_19000</name>
</gene>
<evidence type="ECO:0000313" key="2">
    <source>
        <dbReference type="EMBL" id="MDT0380846.1"/>
    </source>
</evidence>